<dbReference type="InterPro" id="IPR001584">
    <property type="entry name" value="Integrase_cat-core"/>
</dbReference>
<keyword evidence="3" id="KW-1185">Reference proteome</keyword>
<sequence>MSYSYNLLFYEFGLLKTFPNLEQAQKMLKQAVNTYNNERRHYSLEMKTLEFAHKNQIHEYKFYKLNS</sequence>
<feature type="domain" description="Integrase catalytic" evidence="1">
    <location>
        <begin position="10"/>
        <end position="48"/>
    </location>
</feature>
<evidence type="ECO:0000259" key="1">
    <source>
        <dbReference type="Pfam" id="PF13683"/>
    </source>
</evidence>
<reference evidence="3" key="1">
    <citation type="journal article" date="2019" name="Int. J. Syst. Evol. Microbiol.">
        <title>The Global Catalogue of Microorganisms (GCM) 10K type strain sequencing project: providing services to taxonomists for standard genome sequencing and annotation.</title>
        <authorList>
            <consortium name="The Broad Institute Genomics Platform"/>
            <consortium name="The Broad Institute Genome Sequencing Center for Infectious Disease"/>
            <person name="Wu L."/>
            <person name="Ma J."/>
        </authorList>
    </citation>
    <scope>NUCLEOTIDE SEQUENCE [LARGE SCALE GENOMIC DNA]</scope>
    <source>
        <strain evidence="3">KCTC 22671</strain>
    </source>
</reference>
<name>A0ABW5YP11_9FLAO</name>
<evidence type="ECO:0000313" key="3">
    <source>
        <dbReference type="Proteomes" id="UP001597534"/>
    </source>
</evidence>
<dbReference type="EMBL" id="JBHUPC010000017">
    <property type="protein sequence ID" value="MFD2892784.1"/>
    <property type="molecule type" value="Genomic_DNA"/>
</dbReference>
<proteinExistence type="predicted"/>
<accession>A0ABW5YP11</accession>
<dbReference type="Proteomes" id="UP001597534">
    <property type="component" value="Unassembled WGS sequence"/>
</dbReference>
<dbReference type="Pfam" id="PF13683">
    <property type="entry name" value="rve_3"/>
    <property type="match status" value="1"/>
</dbReference>
<dbReference type="RefSeq" id="WP_379812501.1">
    <property type="nucleotide sequence ID" value="NZ_JBHUPC010000017.1"/>
</dbReference>
<evidence type="ECO:0000313" key="2">
    <source>
        <dbReference type="EMBL" id="MFD2892784.1"/>
    </source>
</evidence>
<gene>
    <name evidence="2" type="ORF">ACFS5J_12250</name>
</gene>
<protein>
    <submittedName>
        <fullName evidence="2">Integrase core domain-containing protein</fullName>
    </submittedName>
</protein>
<organism evidence="2 3">
    <name type="scientific">Flavobacterium chuncheonense</name>
    <dbReference type="NCBI Taxonomy" id="2026653"/>
    <lineage>
        <taxon>Bacteria</taxon>
        <taxon>Pseudomonadati</taxon>
        <taxon>Bacteroidota</taxon>
        <taxon>Flavobacteriia</taxon>
        <taxon>Flavobacteriales</taxon>
        <taxon>Flavobacteriaceae</taxon>
        <taxon>Flavobacterium</taxon>
    </lineage>
</organism>
<comment type="caution">
    <text evidence="2">The sequence shown here is derived from an EMBL/GenBank/DDBJ whole genome shotgun (WGS) entry which is preliminary data.</text>
</comment>